<keyword evidence="1" id="KW-0812">Transmembrane</keyword>
<dbReference type="AlphaFoldDB" id="A0AAV9UQD5"/>
<gene>
    <name evidence="2" type="ORF">TWF696_006949</name>
</gene>
<protein>
    <recommendedName>
        <fullName evidence="4">ATP synthase F0 subunit 8</fullName>
    </recommendedName>
</protein>
<feature type="transmembrane region" description="Helical" evidence="1">
    <location>
        <begin position="7"/>
        <end position="29"/>
    </location>
</feature>
<evidence type="ECO:0000313" key="3">
    <source>
        <dbReference type="Proteomes" id="UP001375240"/>
    </source>
</evidence>
<sequence>MLGRNDTVVLVVILLLFFFAVVAWLLFWARGPVTIWLTRKTEVAVDDPETSEIRSDIRSDIRSSEIRSET</sequence>
<organism evidence="2 3">
    <name type="scientific">Orbilia brochopaga</name>
    <dbReference type="NCBI Taxonomy" id="3140254"/>
    <lineage>
        <taxon>Eukaryota</taxon>
        <taxon>Fungi</taxon>
        <taxon>Dikarya</taxon>
        <taxon>Ascomycota</taxon>
        <taxon>Pezizomycotina</taxon>
        <taxon>Orbiliomycetes</taxon>
        <taxon>Orbiliales</taxon>
        <taxon>Orbiliaceae</taxon>
        <taxon>Orbilia</taxon>
    </lineage>
</organism>
<keyword evidence="1" id="KW-1133">Transmembrane helix</keyword>
<keyword evidence="3" id="KW-1185">Reference proteome</keyword>
<dbReference type="Proteomes" id="UP001375240">
    <property type="component" value="Unassembled WGS sequence"/>
</dbReference>
<evidence type="ECO:0000313" key="2">
    <source>
        <dbReference type="EMBL" id="KAK6346842.1"/>
    </source>
</evidence>
<evidence type="ECO:0000256" key="1">
    <source>
        <dbReference type="SAM" id="Phobius"/>
    </source>
</evidence>
<dbReference type="EMBL" id="JAVHNQ010000005">
    <property type="protein sequence ID" value="KAK6346842.1"/>
    <property type="molecule type" value="Genomic_DNA"/>
</dbReference>
<accession>A0AAV9UQD5</accession>
<name>A0AAV9UQD5_9PEZI</name>
<comment type="caution">
    <text evidence="2">The sequence shown here is derived from an EMBL/GenBank/DDBJ whole genome shotgun (WGS) entry which is preliminary data.</text>
</comment>
<proteinExistence type="predicted"/>
<reference evidence="2 3" key="1">
    <citation type="submission" date="2019-10" db="EMBL/GenBank/DDBJ databases">
        <authorList>
            <person name="Palmer J.M."/>
        </authorList>
    </citation>
    <scope>NUCLEOTIDE SEQUENCE [LARGE SCALE GENOMIC DNA]</scope>
    <source>
        <strain evidence="2 3">TWF696</strain>
    </source>
</reference>
<keyword evidence="1" id="KW-0472">Membrane</keyword>
<evidence type="ECO:0008006" key="4">
    <source>
        <dbReference type="Google" id="ProtNLM"/>
    </source>
</evidence>